<evidence type="ECO:0000313" key="2">
    <source>
        <dbReference type="Proteomes" id="UP001151760"/>
    </source>
</evidence>
<keyword evidence="2" id="KW-1185">Reference proteome</keyword>
<dbReference type="SUPFAM" id="SSF50249">
    <property type="entry name" value="Nucleic acid-binding proteins"/>
    <property type="match status" value="1"/>
</dbReference>
<protein>
    <submittedName>
        <fullName evidence="1">DNA helicase</fullName>
    </submittedName>
</protein>
<keyword evidence="1" id="KW-0547">Nucleotide-binding</keyword>
<accession>A0ABQ5JCU7</accession>
<dbReference type="InterPro" id="IPR012340">
    <property type="entry name" value="NA-bd_OB-fold"/>
</dbReference>
<organism evidence="1 2">
    <name type="scientific">Tanacetum coccineum</name>
    <dbReference type="NCBI Taxonomy" id="301880"/>
    <lineage>
        <taxon>Eukaryota</taxon>
        <taxon>Viridiplantae</taxon>
        <taxon>Streptophyta</taxon>
        <taxon>Embryophyta</taxon>
        <taxon>Tracheophyta</taxon>
        <taxon>Spermatophyta</taxon>
        <taxon>Magnoliopsida</taxon>
        <taxon>eudicotyledons</taxon>
        <taxon>Gunneridae</taxon>
        <taxon>Pentapetalae</taxon>
        <taxon>asterids</taxon>
        <taxon>campanulids</taxon>
        <taxon>Asterales</taxon>
        <taxon>Asteraceae</taxon>
        <taxon>Asteroideae</taxon>
        <taxon>Anthemideae</taxon>
        <taxon>Anthemidinae</taxon>
        <taxon>Tanacetum</taxon>
    </lineage>
</organism>
<comment type="caution">
    <text evidence="1">The sequence shown here is derived from an EMBL/GenBank/DDBJ whole genome shotgun (WGS) entry which is preliminary data.</text>
</comment>
<name>A0ABQ5JCU7_9ASTR</name>
<sequence length="173" mass="19313">MEVVHPLCKMVSMLESCLGRSGVSYRRVKFTTKATIMEINASKGWYYRKCTAGNKKIPEESPDPQCSDHGTQPLANNGYWNISIIDDDTVVATITCFSPEAHTFLPDCAENKDKRQVPNALKQLENTKHIFQYHFGKRAKPGDPDFNLDDAFLPSPQPLLSLHAPDPATPPPL</sequence>
<proteinExistence type="predicted"/>
<dbReference type="Gene3D" id="2.40.50.140">
    <property type="entry name" value="Nucleic acid-binding proteins"/>
    <property type="match status" value="1"/>
</dbReference>
<keyword evidence="1" id="KW-0378">Hydrolase</keyword>
<reference evidence="1" key="2">
    <citation type="submission" date="2022-01" db="EMBL/GenBank/DDBJ databases">
        <authorList>
            <person name="Yamashiro T."/>
            <person name="Shiraishi A."/>
            <person name="Satake H."/>
            <person name="Nakayama K."/>
        </authorList>
    </citation>
    <scope>NUCLEOTIDE SEQUENCE</scope>
</reference>
<keyword evidence="1" id="KW-0347">Helicase</keyword>
<dbReference type="GO" id="GO:0004386">
    <property type="term" value="F:helicase activity"/>
    <property type="evidence" value="ECO:0007669"/>
    <property type="project" value="UniProtKB-KW"/>
</dbReference>
<reference evidence="1" key="1">
    <citation type="journal article" date="2022" name="Int. J. Mol. Sci.">
        <title>Draft Genome of Tanacetum Coccineum: Genomic Comparison of Closely Related Tanacetum-Family Plants.</title>
        <authorList>
            <person name="Yamashiro T."/>
            <person name="Shiraishi A."/>
            <person name="Nakayama K."/>
            <person name="Satake H."/>
        </authorList>
    </citation>
    <scope>NUCLEOTIDE SEQUENCE</scope>
</reference>
<dbReference type="EMBL" id="BQNB010021777">
    <property type="protein sequence ID" value="GJU09981.1"/>
    <property type="molecule type" value="Genomic_DNA"/>
</dbReference>
<dbReference type="Proteomes" id="UP001151760">
    <property type="component" value="Unassembled WGS sequence"/>
</dbReference>
<evidence type="ECO:0000313" key="1">
    <source>
        <dbReference type="EMBL" id="GJU09981.1"/>
    </source>
</evidence>
<keyword evidence="1" id="KW-0067">ATP-binding</keyword>
<gene>
    <name evidence="1" type="ORF">Tco_1132377</name>
</gene>